<keyword evidence="2" id="KW-1185">Reference proteome</keyword>
<evidence type="ECO:0008006" key="3">
    <source>
        <dbReference type="Google" id="ProtNLM"/>
    </source>
</evidence>
<reference evidence="2" key="1">
    <citation type="submission" date="2016-10" db="EMBL/GenBank/DDBJ databases">
        <authorList>
            <person name="Varghese N."/>
            <person name="Submissions S."/>
        </authorList>
    </citation>
    <scope>NUCLEOTIDE SEQUENCE [LARGE SCALE GENOMIC DNA]</scope>
    <source>
        <strain evidence="2">Nm44</strain>
    </source>
</reference>
<proteinExistence type="predicted"/>
<evidence type="ECO:0000313" key="2">
    <source>
        <dbReference type="Proteomes" id="UP000183287"/>
    </source>
</evidence>
<evidence type="ECO:0000313" key="1">
    <source>
        <dbReference type="EMBL" id="SFM56244.1"/>
    </source>
</evidence>
<dbReference type="Proteomes" id="UP000183287">
    <property type="component" value="Unassembled WGS sequence"/>
</dbReference>
<dbReference type="EMBL" id="FOUB01000035">
    <property type="protein sequence ID" value="SFM56244.1"/>
    <property type="molecule type" value="Genomic_DNA"/>
</dbReference>
<organism evidence="1 2">
    <name type="scientific">Nitrosomonas communis</name>
    <dbReference type="NCBI Taxonomy" id="44574"/>
    <lineage>
        <taxon>Bacteria</taxon>
        <taxon>Pseudomonadati</taxon>
        <taxon>Pseudomonadota</taxon>
        <taxon>Betaproteobacteria</taxon>
        <taxon>Nitrosomonadales</taxon>
        <taxon>Nitrosomonadaceae</taxon>
        <taxon>Nitrosomonas</taxon>
    </lineage>
</organism>
<gene>
    <name evidence="1" type="ORF">SAMN05421863_103542</name>
</gene>
<protein>
    <recommendedName>
        <fullName evidence="3">Phage regulatory protein CII (CP76)</fullName>
    </recommendedName>
</protein>
<accession>A0A1I4RW40</accession>
<dbReference type="RefSeq" id="WP_074905936.1">
    <property type="nucleotide sequence ID" value="NZ_FOUB01000035.1"/>
</dbReference>
<name>A0A1I4RW40_9PROT</name>
<dbReference type="AlphaFoldDB" id="A0A1I4RW40"/>
<dbReference type="GO" id="GO:0003677">
    <property type="term" value="F:DNA binding"/>
    <property type="evidence" value="ECO:0007669"/>
    <property type="project" value="InterPro"/>
</dbReference>
<sequence length="153" mass="16855">MSRPAKQEYRQVFLALQSDAKKYPGGIAGLARVLNKSPEGLANCLDPNHDAQPPSLSIVLQVIELTQEKRAVFEICQLVNQTPMDIDMGSADLNEESQVKHFLSLVASASACLNTGSEHLKDGRFDASERKELAPLLLELNQVTASLYKRFSE</sequence>
<dbReference type="Pfam" id="PF06892">
    <property type="entry name" value="Phage_CP76"/>
    <property type="match status" value="1"/>
</dbReference>
<dbReference type="OrthoDB" id="6688863at2"/>
<dbReference type="InterPro" id="IPR009679">
    <property type="entry name" value="Phage_186_CII-like"/>
</dbReference>